<dbReference type="Pfam" id="PF00583">
    <property type="entry name" value="Acetyltransf_1"/>
    <property type="match status" value="1"/>
</dbReference>
<evidence type="ECO:0000313" key="5">
    <source>
        <dbReference type="Proteomes" id="UP000664857"/>
    </source>
</evidence>
<dbReference type="PANTHER" id="PTHR43072:SF23">
    <property type="entry name" value="UPF0039 PROTEIN C11D3.02C"/>
    <property type="match status" value="1"/>
</dbReference>
<dbReference type="PANTHER" id="PTHR43072">
    <property type="entry name" value="N-ACETYLTRANSFERASE"/>
    <property type="match status" value="1"/>
</dbReference>
<reference evidence="4 5" key="1">
    <citation type="submission" date="2021-03" db="EMBL/GenBank/DDBJ databases">
        <title>Enterococcal diversity collection.</title>
        <authorList>
            <person name="Gilmore M.S."/>
            <person name="Schwartzman J."/>
            <person name="Van Tyne D."/>
            <person name="Martin M."/>
            <person name="Earl A.M."/>
            <person name="Manson A.L."/>
            <person name="Straub T."/>
            <person name="Salamzade R."/>
            <person name="Saavedra J."/>
            <person name="Lebreton F."/>
            <person name="Prichula J."/>
            <person name="Schaufler K."/>
            <person name="Gaca A."/>
            <person name="Sgardioli B."/>
            <person name="Wagenaar J."/>
            <person name="Strong T."/>
        </authorList>
    </citation>
    <scope>NUCLEOTIDE SEQUENCE [LARGE SCALE GENOMIC DNA]</scope>
    <source>
        <strain evidence="4 5">DIV0080</strain>
    </source>
</reference>
<evidence type="ECO:0000256" key="1">
    <source>
        <dbReference type="ARBA" id="ARBA00022679"/>
    </source>
</evidence>
<dbReference type="PROSITE" id="PS51186">
    <property type="entry name" value="GNAT"/>
    <property type="match status" value="1"/>
</dbReference>
<name>A0ABS3HPM9_9ENTE</name>
<sequence length="143" mass="16870">MKQLIVKEVLMDLPEWFGIESAIDEYVEKSSEYPLWVAREEDTILGFISLKQTAQKVGEIYCMGIKKNWHNQGIGTQLMTELEAYAKEKYEFLQVKTVEEGRYKEYNQTIRFYKSIGFTEFEIFPTLWDEWNPCLVMIKSLGS</sequence>
<dbReference type="Gene3D" id="3.40.630.30">
    <property type="match status" value="1"/>
</dbReference>
<evidence type="ECO:0000259" key="3">
    <source>
        <dbReference type="PROSITE" id="PS51186"/>
    </source>
</evidence>
<evidence type="ECO:0000313" key="4">
    <source>
        <dbReference type="EMBL" id="MBO0475696.1"/>
    </source>
</evidence>
<proteinExistence type="predicted"/>
<dbReference type="CDD" id="cd04301">
    <property type="entry name" value="NAT_SF"/>
    <property type="match status" value="1"/>
</dbReference>
<dbReference type="SUPFAM" id="SSF55729">
    <property type="entry name" value="Acyl-CoA N-acyltransferases (Nat)"/>
    <property type="match status" value="1"/>
</dbReference>
<evidence type="ECO:0000256" key="2">
    <source>
        <dbReference type="ARBA" id="ARBA00023315"/>
    </source>
</evidence>
<accession>A0ABS3HPM9</accession>
<feature type="domain" description="N-acetyltransferase" evidence="3">
    <location>
        <begin position="1"/>
        <end position="142"/>
    </location>
</feature>
<dbReference type="Proteomes" id="UP000664857">
    <property type="component" value="Unassembled WGS sequence"/>
</dbReference>
<keyword evidence="5" id="KW-1185">Reference proteome</keyword>
<gene>
    <name evidence="4" type="ORF">DOK76_01355</name>
</gene>
<organism evidence="4 5">
    <name type="scientific">Candidatus Vagococcus giribetii</name>
    <dbReference type="NCBI Taxonomy" id="2230876"/>
    <lineage>
        <taxon>Bacteria</taxon>
        <taxon>Bacillati</taxon>
        <taxon>Bacillota</taxon>
        <taxon>Bacilli</taxon>
        <taxon>Lactobacillales</taxon>
        <taxon>Enterococcaceae</taxon>
        <taxon>Vagococcus</taxon>
    </lineage>
</organism>
<dbReference type="InterPro" id="IPR000182">
    <property type="entry name" value="GNAT_dom"/>
</dbReference>
<comment type="caution">
    <text evidence="4">The sequence shown here is derived from an EMBL/GenBank/DDBJ whole genome shotgun (WGS) entry which is preliminary data.</text>
</comment>
<keyword evidence="2" id="KW-0012">Acyltransferase</keyword>
<dbReference type="InterPro" id="IPR016181">
    <property type="entry name" value="Acyl_CoA_acyltransferase"/>
</dbReference>
<keyword evidence="1" id="KW-0808">Transferase</keyword>
<dbReference type="RefSeq" id="WP_206964450.1">
    <property type="nucleotide sequence ID" value="NZ_JAFLVX010000004.1"/>
</dbReference>
<dbReference type="EMBL" id="JAFLVX010000004">
    <property type="protein sequence ID" value="MBO0475696.1"/>
    <property type="molecule type" value="Genomic_DNA"/>
</dbReference>
<protein>
    <submittedName>
        <fullName evidence="4">GNAT family N-acetyltransferase</fullName>
    </submittedName>
</protein>